<gene>
    <name evidence="4" type="ORF">ASZ90_006611</name>
</gene>
<dbReference type="SUPFAM" id="SSF53901">
    <property type="entry name" value="Thiolase-like"/>
    <property type="match status" value="1"/>
</dbReference>
<keyword evidence="2 4" id="KW-0808">Transferase</keyword>
<dbReference type="PANTHER" id="PTHR11712:SF336">
    <property type="entry name" value="3-OXOACYL-[ACYL-CARRIER-PROTEIN] SYNTHASE, MITOCHONDRIAL"/>
    <property type="match status" value="1"/>
</dbReference>
<dbReference type="AlphaFoldDB" id="A0A0W8FS32"/>
<evidence type="ECO:0000256" key="2">
    <source>
        <dbReference type="ARBA" id="ARBA00022679"/>
    </source>
</evidence>
<proteinExistence type="inferred from homology"/>
<dbReference type="InterPro" id="IPR020841">
    <property type="entry name" value="PKS_Beta-ketoAc_synthase_dom"/>
</dbReference>
<protein>
    <submittedName>
        <fullName evidence="4">3-oxoacyl-acp synthase, kasii</fullName>
        <ecNumber evidence="4">2.3.1.41</ecNumber>
    </submittedName>
</protein>
<evidence type="ECO:0000313" key="4">
    <source>
        <dbReference type="EMBL" id="KUG23601.1"/>
    </source>
</evidence>
<evidence type="ECO:0000256" key="1">
    <source>
        <dbReference type="ARBA" id="ARBA00008467"/>
    </source>
</evidence>
<feature type="domain" description="Ketosynthase family 3 (KS3)" evidence="3">
    <location>
        <begin position="3"/>
        <end position="385"/>
    </location>
</feature>
<accession>A0A0W8FS32</accession>
<comment type="caution">
    <text evidence="4">The sequence shown here is derived from an EMBL/GenBank/DDBJ whole genome shotgun (WGS) entry which is preliminary data.</text>
</comment>
<dbReference type="InterPro" id="IPR000794">
    <property type="entry name" value="Beta-ketoacyl_synthase"/>
</dbReference>
<dbReference type="EC" id="2.3.1.41" evidence="4"/>
<reference evidence="4" key="1">
    <citation type="journal article" date="2015" name="Proc. Natl. Acad. Sci. U.S.A.">
        <title>Networks of energetic and metabolic interactions define dynamics in microbial communities.</title>
        <authorList>
            <person name="Embree M."/>
            <person name="Liu J.K."/>
            <person name="Al-Bassam M.M."/>
            <person name="Zengler K."/>
        </authorList>
    </citation>
    <scope>NUCLEOTIDE SEQUENCE</scope>
</reference>
<dbReference type="Gene3D" id="3.40.47.10">
    <property type="match status" value="1"/>
</dbReference>
<name>A0A0W8FS32_9ZZZZ</name>
<evidence type="ECO:0000259" key="3">
    <source>
        <dbReference type="PROSITE" id="PS52004"/>
    </source>
</evidence>
<dbReference type="InterPro" id="IPR014030">
    <property type="entry name" value="Ketoacyl_synth_N"/>
</dbReference>
<dbReference type="Pfam" id="PF02801">
    <property type="entry name" value="Ketoacyl-synt_C"/>
    <property type="match status" value="1"/>
</dbReference>
<dbReference type="EMBL" id="LNQE01000897">
    <property type="protein sequence ID" value="KUG23601.1"/>
    <property type="molecule type" value="Genomic_DNA"/>
</dbReference>
<dbReference type="Pfam" id="PF00109">
    <property type="entry name" value="ketoacyl-synt"/>
    <property type="match status" value="1"/>
</dbReference>
<dbReference type="GO" id="GO:0004315">
    <property type="term" value="F:3-oxoacyl-[acyl-carrier-protein] synthase activity"/>
    <property type="evidence" value="ECO:0007669"/>
    <property type="project" value="UniProtKB-EC"/>
</dbReference>
<sequence>MTNEDIYVRGWGAVTTLGWSAPESARNLIAGNVPLAKAGVSSHLTNREFKAFEVSYPGNPLDKSMAMLESALNEAFTRAQLSKEEIAESSLLVGTTGGLFIRNEYEFTEAVRKNPDKESPAISCRNRGPGEVADIIVNKFGIKGLSLTLSMACVSSSHALVVAADLLKQGKIRRAIVVGFEPLLNMTLHGFASLLLFDYDQCRPFCATRAGMQIGEASSVVILEGAKEPLSKYKFSGGYQYNDIKSMTSAGIDGVTVSEVVRQTLTSARISFDDIIAIKAHGTGTRDNDLSEGRGLVKLFGEKLPPVVSLKGAFGHSLGAAGAVETATWLSCCEEGFIPLSFGFTEIDPEIGFTPSQKNIEARDGAYLFTFFGFGGTCSSYLIIKE</sequence>
<dbReference type="SMART" id="SM00825">
    <property type="entry name" value="PKS_KS"/>
    <property type="match status" value="1"/>
</dbReference>
<dbReference type="GO" id="GO:0005829">
    <property type="term" value="C:cytosol"/>
    <property type="evidence" value="ECO:0007669"/>
    <property type="project" value="TreeGrafter"/>
</dbReference>
<keyword evidence="4" id="KW-0012">Acyltransferase</keyword>
<comment type="similarity">
    <text evidence="1">Belongs to the thiolase-like superfamily. Beta-ketoacyl-ACP synthases family.</text>
</comment>
<dbReference type="PANTHER" id="PTHR11712">
    <property type="entry name" value="POLYKETIDE SYNTHASE-RELATED"/>
    <property type="match status" value="1"/>
</dbReference>
<organism evidence="4">
    <name type="scientific">hydrocarbon metagenome</name>
    <dbReference type="NCBI Taxonomy" id="938273"/>
    <lineage>
        <taxon>unclassified sequences</taxon>
        <taxon>metagenomes</taxon>
        <taxon>ecological metagenomes</taxon>
    </lineage>
</organism>
<dbReference type="InterPro" id="IPR014031">
    <property type="entry name" value="Ketoacyl_synth_C"/>
</dbReference>
<dbReference type="InterPro" id="IPR016039">
    <property type="entry name" value="Thiolase-like"/>
</dbReference>
<dbReference type="GO" id="GO:0006633">
    <property type="term" value="P:fatty acid biosynthetic process"/>
    <property type="evidence" value="ECO:0007669"/>
    <property type="project" value="TreeGrafter"/>
</dbReference>
<dbReference type="PROSITE" id="PS52004">
    <property type="entry name" value="KS3_2"/>
    <property type="match status" value="1"/>
</dbReference>